<evidence type="ECO:0000256" key="4">
    <source>
        <dbReference type="ARBA" id="ARBA00022670"/>
    </source>
</evidence>
<evidence type="ECO:0000313" key="14">
    <source>
        <dbReference type="Proteomes" id="UP000177451"/>
    </source>
</evidence>
<evidence type="ECO:0000256" key="6">
    <source>
        <dbReference type="ARBA" id="ARBA00022801"/>
    </source>
</evidence>
<dbReference type="EMBL" id="MFHH01000038">
    <property type="protein sequence ID" value="OGF64668.1"/>
    <property type="molecule type" value="Genomic_DNA"/>
</dbReference>
<evidence type="ECO:0000256" key="3">
    <source>
        <dbReference type="ARBA" id="ARBA00007931"/>
    </source>
</evidence>
<dbReference type="PANTHER" id="PTHR42837">
    <property type="entry name" value="REGULATOR OF SIGMA-E PROTEASE RSEP"/>
    <property type="match status" value="1"/>
</dbReference>
<keyword evidence="8 11" id="KW-1133">Transmembrane helix</keyword>
<evidence type="ECO:0000256" key="11">
    <source>
        <dbReference type="SAM" id="Phobius"/>
    </source>
</evidence>
<dbReference type="AlphaFoldDB" id="A0A1F5VN17"/>
<dbReference type="InterPro" id="IPR004387">
    <property type="entry name" value="Pept_M50_Zn"/>
</dbReference>
<evidence type="ECO:0000256" key="9">
    <source>
        <dbReference type="ARBA" id="ARBA00023049"/>
    </source>
</evidence>
<feature type="transmembrane region" description="Helical" evidence="11">
    <location>
        <begin position="279"/>
        <end position="301"/>
    </location>
</feature>
<feature type="transmembrane region" description="Helical" evidence="11">
    <location>
        <begin position="90"/>
        <end position="116"/>
    </location>
</feature>
<accession>A0A1F5VN17</accession>
<dbReference type="GO" id="GO:0006508">
    <property type="term" value="P:proteolysis"/>
    <property type="evidence" value="ECO:0007669"/>
    <property type="project" value="UniProtKB-KW"/>
</dbReference>
<dbReference type="InterPro" id="IPR041489">
    <property type="entry name" value="PDZ_6"/>
</dbReference>
<evidence type="ECO:0000313" key="13">
    <source>
        <dbReference type="EMBL" id="OGF64668.1"/>
    </source>
</evidence>
<keyword evidence="6" id="KW-0378">Hydrolase</keyword>
<dbReference type="Pfam" id="PF17820">
    <property type="entry name" value="PDZ_6"/>
    <property type="match status" value="1"/>
</dbReference>
<comment type="cofactor">
    <cofactor evidence="1">
        <name>Zn(2+)</name>
        <dbReference type="ChEBI" id="CHEBI:29105"/>
    </cofactor>
</comment>
<dbReference type="PROSITE" id="PS50106">
    <property type="entry name" value="PDZ"/>
    <property type="match status" value="1"/>
</dbReference>
<dbReference type="Gene3D" id="2.30.42.10">
    <property type="match status" value="1"/>
</dbReference>
<evidence type="ECO:0000256" key="5">
    <source>
        <dbReference type="ARBA" id="ARBA00022692"/>
    </source>
</evidence>
<keyword evidence="7" id="KW-0862">Zinc</keyword>
<evidence type="ECO:0000256" key="7">
    <source>
        <dbReference type="ARBA" id="ARBA00022833"/>
    </source>
</evidence>
<evidence type="ECO:0000259" key="12">
    <source>
        <dbReference type="PROSITE" id="PS50106"/>
    </source>
</evidence>
<evidence type="ECO:0000256" key="10">
    <source>
        <dbReference type="ARBA" id="ARBA00023136"/>
    </source>
</evidence>
<name>A0A1F5VN17_9BACT</name>
<dbReference type="InterPro" id="IPR001478">
    <property type="entry name" value="PDZ"/>
</dbReference>
<dbReference type="InterPro" id="IPR008915">
    <property type="entry name" value="Peptidase_M50"/>
</dbReference>
<dbReference type="Proteomes" id="UP000177451">
    <property type="component" value="Unassembled WGS sequence"/>
</dbReference>
<keyword evidence="4" id="KW-0645">Protease</keyword>
<protein>
    <recommendedName>
        <fullName evidence="12">PDZ domain-containing protein</fullName>
    </recommendedName>
</protein>
<feature type="domain" description="PDZ" evidence="12">
    <location>
        <begin position="114"/>
        <end position="179"/>
    </location>
</feature>
<comment type="similarity">
    <text evidence="3">Belongs to the peptidase M50B family.</text>
</comment>
<dbReference type="PANTHER" id="PTHR42837:SF2">
    <property type="entry name" value="MEMBRANE METALLOPROTEASE ARASP2, CHLOROPLASTIC-RELATED"/>
    <property type="match status" value="1"/>
</dbReference>
<keyword evidence="9" id="KW-0482">Metalloprotease</keyword>
<evidence type="ECO:0000256" key="2">
    <source>
        <dbReference type="ARBA" id="ARBA00004141"/>
    </source>
</evidence>
<dbReference type="CDD" id="cd06163">
    <property type="entry name" value="S2P-M50_PDZ_RseP-like"/>
    <property type="match status" value="1"/>
</dbReference>
<dbReference type="InterPro" id="IPR036034">
    <property type="entry name" value="PDZ_sf"/>
</dbReference>
<dbReference type="SMART" id="SM00228">
    <property type="entry name" value="PDZ"/>
    <property type="match status" value="1"/>
</dbReference>
<dbReference type="GO" id="GO:0004222">
    <property type="term" value="F:metalloendopeptidase activity"/>
    <property type="evidence" value="ECO:0007669"/>
    <property type="project" value="InterPro"/>
</dbReference>
<evidence type="ECO:0000256" key="1">
    <source>
        <dbReference type="ARBA" id="ARBA00001947"/>
    </source>
</evidence>
<keyword evidence="5 11" id="KW-0812">Transmembrane</keyword>
<dbReference type="Pfam" id="PF02163">
    <property type="entry name" value="Peptidase_M50"/>
    <property type="match status" value="1"/>
</dbReference>
<dbReference type="SUPFAM" id="SSF50156">
    <property type="entry name" value="PDZ domain-like"/>
    <property type="match status" value="1"/>
</dbReference>
<sequence length="357" mass="38891">MILTILTFLIIVMALVLSHEFGHFIFAKMKGVKVDEFAFGFPPRIFSVQKGETKYSFNILPLGGYVKIQGEDGEVAGERSFSAQGFWSKILILLAGILFNLLLAYFLISAVLMVGVTQPLDDNDPSKGDILITEIQEKSPAEIAGLIAGDKIIKIRDDERAITPLKVEEVRNFIRERGGGNITLKIMRGKDAIELNAIPKKGEAENEGMLGIGLMRVGIKKISPPAALVQGFSTTVNLTSMTAVALGGFFKELFTGQASFQGVSGPVGIVNIVGDFSRFGMIFLIQLTAILSINLGLINLIPFPGLDGGRAFLLILEKLKGSPFNWKFARAYHATGFAILILLMILITYHDILKLVS</sequence>
<reference evidence="13 14" key="1">
    <citation type="journal article" date="2016" name="Nat. Commun.">
        <title>Thousands of microbial genomes shed light on interconnected biogeochemical processes in an aquifer system.</title>
        <authorList>
            <person name="Anantharaman K."/>
            <person name="Brown C.T."/>
            <person name="Hug L.A."/>
            <person name="Sharon I."/>
            <person name="Castelle C.J."/>
            <person name="Probst A.J."/>
            <person name="Thomas B.C."/>
            <person name="Singh A."/>
            <person name="Wilkins M.J."/>
            <person name="Karaoz U."/>
            <person name="Brodie E.L."/>
            <person name="Williams K.H."/>
            <person name="Hubbard S.S."/>
            <person name="Banfield J.F."/>
        </authorList>
    </citation>
    <scope>NUCLEOTIDE SEQUENCE [LARGE SCALE GENOMIC DNA]</scope>
</reference>
<proteinExistence type="inferred from homology"/>
<dbReference type="GO" id="GO:0016020">
    <property type="term" value="C:membrane"/>
    <property type="evidence" value="ECO:0007669"/>
    <property type="project" value="UniProtKB-SubCell"/>
</dbReference>
<gene>
    <name evidence="13" type="ORF">A2Z53_00360</name>
</gene>
<keyword evidence="10 11" id="KW-0472">Membrane</keyword>
<feature type="transmembrane region" description="Helical" evidence="11">
    <location>
        <begin position="331"/>
        <end position="349"/>
    </location>
</feature>
<comment type="subcellular location">
    <subcellularLocation>
        <location evidence="2">Membrane</location>
        <topology evidence="2">Multi-pass membrane protein</topology>
    </subcellularLocation>
</comment>
<organism evidence="13 14">
    <name type="scientific">Candidatus Giovannonibacteria bacterium RIFCSPHIGHO2_02_42_15</name>
    <dbReference type="NCBI Taxonomy" id="1798329"/>
    <lineage>
        <taxon>Bacteria</taxon>
        <taxon>Candidatus Giovannoniibacteriota</taxon>
    </lineage>
</organism>
<evidence type="ECO:0000256" key="8">
    <source>
        <dbReference type="ARBA" id="ARBA00022989"/>
    </source>
</evidence>
<comment type="caution">
    <text evidence="13">The sequence shown here is derived from an EMBL/GenBank/DDBJ whole genome shotgun (WGS) entry which is preliminary data.</text>
</comment>